<dbReference type="InterPro" id="IPR050091">
    <property type="entry name" value="PKS_NRPS_Biosynth_Enz"/>
</dbReference>
<evidence type="ECO:0000256" key="3">
    <source>
        <dbReference type="PROSITE-ProRule" id="PRU01363"/>
    </source>
</evidence>
<dbReference type="GO" id="GO:0006633">
    <property type="term" value="P:fatty acid biosynthetic process"/>
    <property type="evidence" value="ECO:0007669"/>
    <property type="project" value="TreeGrafter"/>
</dbReference>
<dbReference type="InterPro" id="IPR013217">
    <property type="entry name" value="Methyltransf_12"/>
</dbReference>
<dbReference type="InterPro" id="IPR036291">
    <property type="entry name" value="NAD(P)-bd_dom_sf"/>
</dbReference>
<evidence type="ECO:0000259" key="4">
    <source>
        <dbReference type="PROSITE" id="PS52019"/>
    </source>
</evidence>
<dbReference type="GO" id="GO:0004312">
    <property type="term" value="F:fatty acid synthase activity"/>
    <property type="evidence" value="ECO:0007669"/>
    <property type="project" value="TreeGrafter"/>
</dbReference>
<keyword evidence="1" id="KW-0808">Transferase</keyword>
<dbReference type="CDD" id="cd05195">
    <property type="entry name" value="enoyl_red"/>
    <property type="match status" value="1"/>
</dbReference>
<dbReference type="SUPFAM" id="SSF53335">
    <property type="entry name" value="S-adenosyl-L-methionine-dependent methyltransferases"/>
    <property type="match status" value="1"/>
</dbReference>
<dbReference type="InterPro" id="IPR057326">
    <property type="entry name" value="KR_dom"/>
</dbReference>
<dbReference type="Pfam" id="PF14765">
    <property type="entry name" value="PS-DH"/>
    <property type="match status" value="1"/>
</dbReference>
<dbReference type="InterPro" id="IPR029063">
    <property type="entry name" value="SAM-dependent_MTases_sf"/>
</dbReference>
<dbReference type="SMART" id="SM00822">
    <property type="entry name" value="PKS_KR"/>
    <property type="match status" value="1"/>
</dbReference>
<dbReference type="Gene3D" id="3.10.129.110">
    <property type="entry name" value="Polyketide synthase dehydratase"/>
    <property type="match status" value="1"/>
</dbReference>
<dbReference type="SMART" id="SM00829">
    <property type="entry name" value="PKS_ER"/>
    <property type="match status" value="1"/>
</dbReference>
<evidence type="ECO:0000256" key="1">
    <source>
        <dbReference type="ARBA" id="ARBA00022679"/>
    </source>
</evidence>
<protein>
    <recommendedName>
        <fullName evidence="4">PKS/mFAS DH domain-containing protein</fullName>
    </recommendedName>
</protein>
<accession>A0A5N6KDN8</accession>
<reference evidence="5 6" key="1">
    <citation type="submission" date="2019-06" db="EMBL/GenBank/DDBJ databases">
        <title>Genome Sequence of the Brown Rot Fungal Pathogen Monilinia laxa.</title>
        <authorList>
            <person name="De Miccolis Angelini R.M."/>
            <person name="Landi L."/>
            <person name="Abate D."/>
            <person name="Pollastro S."/>
            <person name="Romanazzi G."/>
            <person name="Faretra F."/>
        </authorList>
    </citation>
    <scope>NUCLEOTIDE SEQUENCE [LARGE SCALE GENOMIC DNA]</scope>
    <source>
        <strain evidence="5 6">Mlax316</strain>
    </source>
</reference>
<proteinExistence type="predicted"/>
<dbReference type="InterPro" id="IPR049900">
    <property type="entry name" value="PKS_mFAS_DH"/>
</dbReference>
<name>A0A5N6KDN8_MONLA</name>
<dbReference type="Gene3D" id="3.40.50.150">
    <property type="entry name" value="Vaccinia Virus protein VP39"/>
    <property type="match status" value="1"/>
</dbReference>
<comment type="caution">
    <text evidence="5">The sequence shown here is derived from an EMBL/GenBank/DDBJ whole genome shotgun (WGS) entry which is preliminary data.</text>
</comment>
<gene>
    <name evidence="5" type="ORF">EYC80_003356</name>
</gene>
<dbReference type="SUPFAM" id="SSF51735">
    <property type="entry name" value="NAD(P)-binding Rossmann-fold domains"/>
    <property type="match status" value="2"/>
</dbReference>
<dbReference type="PANTHER" id="PTHR43775">
    <property type="entry name" value="FATTY ACID SYNTHASE"/>
    <property type="match status" value="1"/>
</dbReference>
<dbReference type="PANTHER" id="PTHR43775:SF49">
    <property type="entry name" value="SYNTHASE, PUTATIVE (JCVI)-RELATED"/>
    <property type="match status" value="1"/>
</dbReference>
<organism evidence="5 6">
    <name type="scientific">Monilinia laxa</name>
    <name type="common">Brown rot fungus</name>
    <name type="synonym">Sclerotinia laxa</name>
    <dbReference type="NCBI Taxonomy" id="61186"/>
    <lineage>
        <taxon>Eukaryota</taxon>
        <taxon>Fungi</taxon>
        <taxon>Dikarya</taxon>
        <taxon>Ascomycota</taxon>
        <taxon>Pezizomycotina</taxon>
        <taxon>Leotiomycetes</taxon>
        <taxon>Helotiales</taxon>
        <taxon>Sclerotiniaceae</taxon>
        <taxon>Monilinia</taxon>
    </lineage>
</organism>
<dbReference type="Gene3D" id="3.40.50.720">
    <property type="entry name" value="NAD(P)-binding Rossmann-like Domain"/>
    <property type="match status" value="2"/>
</dbReference>
<evidence type="ECO:0000313" key="6">
    <source>
        <dbReference type="Proteomes" id="UP000326757"/>
    </source>
</evidence>
<dbReference type="EMBL" id="VIGI01000004">
    <property type="protein sequence ID" value="KAB8301504.1"/>
    <property type="molecule type" value="Genomic_DNA"/>
</dbReference>
<dbReference type="GO" id="GO:0044550">
    <property type="term" value="P:secondary metabolite biosynthetic process"/>
    <property type="evidence" value="ECO:0007669"/>
    <property type="project" value="TreeGrafter"/>
</dbReference>
<keyword evidence="6" id="KW-1185">Reference proteome</keyword>
<dbReference type="PROSITE" id="PS52019">
    <property type="entry name" value="PKS_MFAS_DH"/>
    <property type="match status" value="1"/>
</dbReference>
<dbReference type="Pfam" id="PF08242">
    <property type="entry name" value="Methyltransf_12"/>
    <property type="match status" value="1"/>
</dbReference>
<feature type="region of interest" description="N-terminal hotdog fold" evidence="3">
    <location>
        <position position="1"/>
    </location>
</feature>
<dbReference type="InterPro" id="IPR013968">
    <property type="entry name" value="PKS_KR"/>
</dbReference>
<dbReference type="Gene3D" id="3.90.180.10">
    <property type="entry name" value="Medium-chain alcohol dehydrogenases, catalytic domain"/>
    <property type="match status" value="1"/>
</dbReference>
<dbReference type="Pfam" id="PF08659">
    <property type="entry name" value="KR"/>
    <property type="match status" value="1"/>
</dbReference>
<feature type="domain" description="PKS/mFAS DH" evidence="4">
    <location>
        <begin position="1"/>
        <end position="135"/>
    </location>
</feature>
<evidence type="ECO:0000256" key="2">
    <source>
        <dbReference type="ARBA" id="ARBA00023268"/>
    </source>
</evidence>
<evidence type="ECO:0000313" key="5">
    <source>
        <dbReference type="EMBL" id="KAB8301504.1"/>
    </source>
</evidence>
<feature type="region of interest" description="C-terminal hotdog fold" evidence="3">
    <location>
        <begin position="1"/>
        <end position="135"/>
    </location>
</feature>
<keyword evidence="2" id="KW-0511">Multifunctional enzyme</keyword>
<dbReference type="Proteomes" id="UP000326757">
    <property type="component" value="Unassembled WGS sequence"/>
</dbReference>
<dbReference type="InterPro" id="IPR042104">
    <property type="entry name" value="PKS_dehydratase_sf"/>
</dbReference>
<dbReference type="InterPro" id="IPR049551">
    <property type="entry name" value="PKS_DH_C"/>
</dbReference>
<dbReference type="GO" id="GO:0016491">
    <property type="term" value="F:oxidoreductase activity"/>
    <property type="evidence" value="ECO:0007669"/>
    <property type="project" value="InterPro"/>
</dbReference>
<dbReference type="InterPro" id="IPR020843">
    <property type="entry name" value="ER"/>
</dbReference>
<dbReference type="AlphaFoldDB" id="A0A5N6KDN8"/>
<dbReference type="OrthoDB" id="329835at2759"/>
<sequence length="965" mass="106367">MSKIGITYGPMFLGLQDISAHPVDHLAVAKVENLVNPKDSPYQLHPTTTDCALQLFGPAASRGQPHSFVKLLLPQYFGEIYTKRPRPNLKLELSSSVSVTGWGAIHGDAFAIAGSEVVLKLLYVHLVPAADNSAADIDPVQAIESSKRLVGAPSSTMAHLEKYRKWLAGHVQQANTAGYEAVDDASHIFTLSSAARLQLIEETAKQMENYNSAPVGRAIIRTFENSVDIFTGKADALDLLMQDEILRKIGDLVAKFWDFGDFLGILSHTKPDLKILEIGAGTRASTSLILDSLVSPSGERAFHSYTYTNISAGFFVQAKERFKNVPRMKYSTLDVSKDPAKQGFELGVCDLVIATNVLHATPYIGETLVNVRKLLQPEGRLMLQEICSSEPTQQRGDGESMLTFLGTKWFNFIVELTQAGFNGLDAVVYDEKVPYYTNATMIASPHNIPKANNKRIPVLSTAPTCSAAARLSNSIAKHGFEIEFCSLTDTPKPNQDVISILDLEGKAFLENVPETEFNLLKAFIASLKSSGMLWMTKSAQVEALEDGGTFERALEAFEKFQARCKDLEVEPDFEYAISRGVIHVPRFQWVSISDELFSRKEFDALKTLEIGKRGALKTLQRVERPESKLTGDEIYIEMRAAGVNFKSVLITMGIVDNYIGDGNGLGRIFNSRNSSFLPEIMREANGYGLDVVLNSLSGDLLHASWKCLAEFGKMLENGKRDFIGQGQLPMDPFEANRTFYGVDLTLYVDRRPLVINSLLERAMEWCSQGAIQPIKPVKYFEAHQAEDVLRGMQSGQHIGKLVMVDHGARKFIYLSRSGGKGKDDAALVDELREARCTAQIIAGSVVNKADVQKAIAQAKYPIAGILQMSMVLKDASFPNMTYEEWQDAILPKIQGTWSLHEAFASQSLDFFVLFSSFAGLIGHWGQATYASANTFLDAFAQFRHSKGLLASVLDISIIGDVGWVS</sequence>
<comment type="caution">
    <text evidence="3">Lacks conserved residue(s) required for the propagation of feature annotation.</text>
</comment>